<feature type="compositionally biased region" description="Low complexity" evidence="1">
    <location>
        <begin position="34"/>
        <end position="72"/>
    </location>
</feature>
<organism evidence="2 3">
    <name type="scientific">Mycolicibacterium komossense</name>
    <dbReference type="NCBI Taxonomy" id="1779"/>
    <lineage>
        <taxon>Bacteria</taxon>
        <taxon>Bacillati</taxon>
        <taxon>Actinomycetota</taxon>
        <taxon>Actinomycetes</taxon>
        <taxon>Mycobacteriales</taxon>
        <taxon>Mycobacteriaceae</taxon>
        <taxon>Mycolicibacterium</taxon>
    </lineage>
</organism>
<accession>A0ABT3CL69</accession>
<comment type="caution">
    <text evidence="2">The sequence shown here is derived from an EMBL/GenBank/DDBJ whole genome shotgun (WGS) entry which is preliminary data.</text>
</comment>
<proteinExistence type="predicted"/>
<keyword evidence="3" id="KW-1185">Reference proteome</keyword>
<evidence type="ECO:0000313" key="2">
    <source>
        <dbReference type="EMBL" id="MCV7230200.1"/>
    </source>
</evidence>
<evidence type="ECO:0000313" key="3">
    <source>
        <dbReference type="Proteomes" id="UP001526201"/>
    </source>
</evidence>
<dbReference type="EMBL" id="JACKTY010000049">
    <property type="protein sequence ID" value="MCV7230200.1"/>
    <property type="molecule type" value="Genomic_DNA"/>
</dbReference>
<gene>
    <name evidence="2" type="ORF">H7J73_29755</name>
</gene>
<name>A0ABT3CL69_9MYCO</name>
<feature type="region of interest" description="Disordered" evidence="1">
    <location>
        <begin position="23"/>
        <end position="72"/>
    </location>
</feature>
<protein>
    <recommendedName>
        <fullName evidence="4">DUF732 domain-containing protein</fullName>
    </recommendedName>
</protein>
<evidence type="ECO:0008006" key="4">
    <source>
        <dbReference type="Google" id="ProtNLM"/>
    </source>
</evidence>
<dbReference type="Proteomes" id="UP001526201">
    <property type="component" value="Unassembled WGS sequence"/>
</dbReference>
<dbReference type="RefSeq" id="WP_264071469.1">
    <property type="nucleotide sequence ID" value="NZ_JACKTY010000049.1"/>
</dbReference>
<evidence type="ECO:0000256" key="1">
    <source>
        <dbReference type="SAM" id="MobiDB-lite"/>
    </source>
</evidence>
<reference evidence="2 3" key="1">
    <citation type="journal article" date="2022" name="BMC Genomics">
        <title>Comparative genome analysis of mycobacteria focusing on tRNA and non-coding RNA.</title>
        <authorList>
            <person name="Behra P.R.K."/>
            <person name="Pettersson B.M.F."/>
            <person name="Ramesh M."/>
            <person name="Das S."/>
            <person name="Dasgupta S."/>
            <person name="Kirsebom L.A."/>
        </authorList>
    </citation>
    <scope>NUCLEOTIDE SEQUENCE [LARGE SCALE GENOMIC DNA]</scope>
    <source>
        <strain evidence="2 3">DSM 44078</strain>
    </source>
</reference>
<sequence>MALSGLAAIAAVLVGCSETISGTPQADPAQAGIPLSPTTTSRPSRTSGPAPSATVPAVPTRTTTPGGVAPAGTDATCADFGSMDDAAKRALLVQLGKDNALIGQNPEMWVSIADMLCSITSPTALVKDVVMGKM</sequence>